<dbReference type="InterPro" id="IPR036318">
    <property type="entry name" value="FAD-bd_PCMH-like_sf"/>
</dbReference>
<dbReference type="InterPro" id="IPR050432">
    <property type="entry name" value="FAD-linked_Oxidoreductases_BP"/>
</dbReference>
<dbReference type="SUPFAM" id="SSF55103">
    <property type="entry name" value="FAD-linked oxidases, C-terminal domain"/>
    <property type="match status" value="1"/>
</dbReference>
<evidence type="ECO:0000256" key="7">
    <source>
        <dbReference type="ARBA" id="ARBA00023002"/>
    </source>
</evidence>
<dbReference type="InterPro" id="IPR015345">
    <property type="entry name" value="Cytokinin_DH_FAD/cytokin-bd"/>
</dbReference>
<dbReference type="AlphaFoldDB" id="A0A0P0WYA1"/>
<reference evidence="10 11" key="3">
    <citation type="journal article" date="2013" name="Rice">
        <title>Improvement of the Oryza sativa Nipponbare reference genome using next generation sequence and optical map data.</title>
        <authorList>
            <person name="Kawahara Y."/>
            <person name="de la Bastide M."/>
            <person name="Hamilton J.P."/>
            <person name="Kanamori H."/>
            <person name="McCombie W.R."/>
            <person name="Ouyang S."/>
            <person name="Schwartz D.C."/>
            <person name="Tanaka T."/>
            <person name="Wu J."/>
            <person name="Zhou S."/>
            <person name="Childs K.L."/>
            <person name="Davidson R.M."/>
            <person name="Lin H."/>
            <person name="Quesada-Ocampo L."/>
            <person name="Vaillancourt B."/>
            <person name="Sakai H."/>
            <person name="Lee S.S."/>
            <person name="Kim J."/>
            <person name="Numa H."/>
            <person name="Itoh T."/>
            <person name="Buell C.R."/>
            <person name="Matsumoto T."/>
        </authorList>
    </citation>
    <scope>NUCLEOTIDE SEQUENCE [LARGE SCALE GENOMIC DNA]</scope>
    <source>
        <strain evidence="11">cv. Nipponbare</strain>
    </source>
</reference>
<sequence length="579" mass="63120">MQVVYSNSSYTTYNIPTLCYNSMMPRAQLTTFLIVTSFLSTVPYLRAPVHGGVLTSYDVSSLDIMSKIHTDHDATTKASSDFGHIVHATPNGVFRPTFPADIAALIRLSLSQPTPFTVAPRGKGHSSRGQAFAPGGIVVDMSALGDHGHHTSHRIDVSVDRMYVDAGGEQLWIDVLHTALKHGLTPRVWTDYLRITVGGTLSNAGIGGQAFRHGPQISNVHELDVVTGMGEMITCSPEVNSALFFAVLGGLGQFGVITRARIRLEPAPKRVKWVRIAYSDVHPFTTDQELLISKWASGSGFDYVEGQVQLNRTLTQGRRSSSFFSATDLARLTGLAIDTGSVAIYYIEGAMYYDDNTAASVDQLSFVRGFVFVRDASYVEFLDRVGREEQNLRSAGAWDVPHPWLNLFVPRSRILHFDAAVFKGILRNANPVGLILMYPMNKDMYVQFAAAINDDGDDAGRGRVLRRRATEVGGGRWQRRRRGAAGEGERGGAGALRPRRRRHRVQAVPAAPRVAGRVEAPLRREMGQGRRPQGPVRPAGHPVAGSGHLSAAAAAIAAAAGGRRTYYCKLAHIQRPPES</sequence>
<dbReference type="SUPFAM" id="SSF56176">
    <property type="entry name" value="FAD-binding/transporter-associated domain-like"/>
    <property type="match status" value="1"/>
</dbReference>
<dbReference type="Gene3D" id="3.30.465.10">
    <property type="match status" value="1"/>
</dbReference>
<evidence type="ECO:0000313" key="11">
    <source>
        <dbReference type="Proteomes" id="UP000059680"/>
    </source>
</evidence>
<dbReference type="GO" id="GO:0019139">
    <property type="term" value="F:cytokinin dehydrogenase activity"/>
    <property type="evidence" value="ECO:0007669"/>
    <property type="project" value="UniProtKB-EC"/>
</dbReference>
<gene>
    <name evidence="10" type="ordered locus">Os06g0572300</name>
    <name evidence="10" type="ORF">OSNPB_060572300</name>
</gene>
<evidence type="ECO:0000256" key="2">
    <source>
        <dbReference type="ARBA" id="ARBA00005466"/>
    </source>
</evidence>
<name>A0A0P0WYA1_ORYSJ</name>
<evidence type="ECO:0000313" key="10">
    <source>
        <dbReference type="EMBL" id="BAS98324.1"/>
    </source>
</evidence>
<dbReference type="Pfam" id="PF01565">
    <property type="entry name" value="FAD_binding_4"/>
    <property type="match status" value="1"/>
</dbReference>
<reference evidence="10 11" key="2">
    <citation type="journal article" date="2013" name="Plant Cell Physiol.">
        <title>Rice Annotation Project Database (RAP-DB): an integrative and interactive database for rice genomics.</title>
        <authorList>
            <person name="Sakai H."/>
            <person name="Lee S.S."/>
            <person name="Tanaka T."/>
            <person name="Numa H."/>
            <person name="Kim J."/>
            <person name="Kawahara Y."/>
            <person name="Wakimoto H."/>
            <person name="Yang C.C."/>
            <person name="Iwamoto M."/>
            <person name="Abe T."/>
            <person name="Yamada Y."/>
            <person name="Muto A."/>
            <person name="Inokuchi H."/>
            <person name="Ikemura T."/>
            <person name="Matsumoto T."/>
            <person name="Sasaki T."/>
            <person name="Itoh T."/>
        </authorList>
    </citation>
    <scope>NUCLEOTIDE SEQUENCE [LARGE SCALE GENOMIC DNA]</scope>
    <source>
        <strain evidence="11">cv. Nipponbare</strain>
    </source>
</reference>
<evidence type="ECO:0000256" key="5">
    <source>
        <dbReference type="ARBA" id="ARBA00022630"/>
    </source>
</evidence>
<organism evidence="10 11">
    <name type="scientific">Oryza sativa subsp. japonica</name>
    <name type="common">Rice</name>
    <dbReference type="NCBI Taxonomy" id="39947"/>
    <lineage>
        <taxon>Eukaryota</taxon>
        <taxon>Viridiplantae</taxon>
        <taxon>Streptophyta</taxon>
        <taxon>Embryophyta</taxon>
        <taxon>Tracheophyta</taxon>
        <taxon>Spermatophyta</taxon>
        <taxon>Magnoliopsida</taxon>
        <taxon>Liliopsida</taxon>
        <taxon>Poales</taxon>
        <taxon>Poaceae</taxon>
        <taxon>BOP clade</taxon>
        <taxon>Oryzoideae</taxon>
        <taxon>Oryzeae</taxon>
        <taxon>Oryzinae</taxon>
        <taxon>Oryza</taxon>
        <taxon>Oryza sativa</taxon>
    </lineage>
</organism>
<dbReference type="InterPro" id="IPR016169">
    <property type="entry name" value="FAD-bd_PCMH_sub2"/>
</dbReference>
<evidence type="ECO:0000256" key="6">
    <source>
        <dbReference type="ARBA" id="ARBA00022827"/>
    </source>
</evidence>
<evidence type="ECO:0000256" key="4">
    <source>
        <dbReference type="ARBA" id="ARBA00011928"/>
    </source>
</evidence>
<dbReference type="EMBL" id="AP014962">
    <property type="protein sequence ID" value="BAS98324.1"/>
    <property type="molecule type" value="Genomic_DNA"/>
</dbReference>
<dbReference type="PANTHER" id="PTHR13878:SF65">
    <property type="entry name" value="CYTOKININ DEHYDROGENASE 10"/>
    <property type="match status" value="1"/>
</dbReference>
<dbReference type="InterPro" id="IPR016166">
    <property type="entry name" value="FAD-bd_PCMH"/>
</dbReference>
<comment type="subunit">
    <text evidence="3">Monomer.</text>
</comment>
<feature type="domain" description="FAD-binding PCMH-type" evidence="9">
    <location>
        <begin position="86"/>
        <end position="267"/>
    </location>
</feature>
<dbReference type="EC" id="1.5.99.12" evidence="4"/>
<dbReference type="Gene3D" id="3.40.462.10">
    <property type="entry name" value="FAD-linked oxidases, C-terminal domain"/>
    <property type="match status" value="1"/>
</dbReference>
<keyword evidence="11" id="KW-1185">Reference proteome</keyword>
<evidence type="ECO:0000256" key="8">
    <source>
        <dbReference type="SAM" id="MobiDB-lite"/>
    </source>
</evidence>
<dbReference type="Gene3D" id="3.30.43.10">
    <property type="entry name" value="Uridine Diphospho-n-acetylenolpyruvylglucosamine Reductase, domain 2"/>
    <property type="match status" value="1"/>
</dbReference>
<feature type="region of interest" description="Disordered" evidence="8">
    <location>
        <begin position="472"/>
        <end position="502"/>
    </location>
</feature>
<protein>
    <recommendedName>
        <fullName evidence="4">cytokinin dehydrogenase</fullName>
        <ecNumber evidence="4">1.5.99.12</ecNumber>
    </recommendedName>
</protein>
<dbReference type="InterPro" id="IPR016170">
    <property type="entry name" value="Cytok_DH_C_sf"/>
</dbReference>
<dbReference type="InterPro" id="IPR016164">
    <property type="entry name" value="FAD-linked_Oxase-like_C"/>
</dbReference>
<dbReference type="GO" id="GO:0009690">
    <property type="term" value="P:cytokinin metabolic process"/>
    <property type="evidence" value="ECO:0007669"/>
    <property type="project" value="InterPro"/>
</dbReference>
<comment type="similarity">
    <text evidence="2">Belongs to the oxygen-dependent FAD-linked oxidoreductase family.</text>
</comment>
<dbReference type="PROSITE" id="PS51387">
    <property type="entry name" value="FAD_PCMH"/>
    <property type="match status" value="1"/>
</dbReference>
<dbReference type="Gramene" id="Os06t0572300-00">
    <property type="protein sequence ID" value="Os06t0572300-00"/>
    <property type="gene ID" value="Os06g0572300"/>
</dbReference>
<dbReference type="GO" id="GO:0071949">
    <property type="term" value="F:FAD binding"/>
    <property type="evidence" value="ECO:0007669"/>
    <property type="project" value="InterPro"/>
</dbReference>
<dbReference type="InterPro" id="IPR006094">
    <property type="entry name" value="Oxid_FAD_bind_N"/>
</dbReference>
<dbReference type="PANTHER" id="PTHR13878">
    <property type="entry name" value="GULONOLACTONE OXIDASE"/>
    <property type="match status" value="1"/>
</dbReference>
<keyword evidence="5" id="KW-0285">Flavoprotein</keyword>
<dbReference type="InterPro" id="IPR016167">
    <property type="entry name" value="FAD-bd_PCMH_sub1"/>
</dbReference>
<reference evidence="11" key="1">
    <citation type="journal article" date="2005" name="Nature">
        <title>The map-based sequence of the rice genome.</title>
        <authorList>
            <consortium name="International rice genome sequencing project (IRGSP)"/>
            <person name="Matsumoto T."/>
            <person name="Wu J."/>
            <person name="Kanamori H."/>
            <person name="Katayose Y."/>
            <person name="Fujisawa M."/>
            <person name="Namiki N."/>
            <person name="Mizuno H."/>
            <person name="Yamamoto K."/>
            <person name="Antonio B.A."/>
            <person name="Baba T."/>
            <person name="Sakata K."/>
            <person name="Nagamura Y."/>
            <person name="Aoki H."/>
            <person name="Arikawa K."/>
            <person name="Arita K."/>
            <person name="Bito T."/>
            <person name="Chiden Y."/>
            <person name="Fujitsuka N."/>
            <person name="Fukunaka R."/>
            <person name="Hamada M."/>
            <person name="Harada C."/>
            <person name="Hayashi A."/>
            <person name="Hijishita S."/>
            <person name="Honda M."/>
            <person name="Hosokawa S."/>
            <person name="Ichikawa Y."/>
            <person name="Idonuma A."/>
            <person name="Iijima M."/>
            <person name="Ikeda M."/>
            <person name="Ikeno M."/>
            <person name="Ito K."/>
            <person name="Ito S."/>
            <person name="Ito T."/>
            <person name="Ito Y."/>
            <person name="Ito Y."/>
            <person name="Iwabuchi A."/>
            <person name="Kamiya K."/>
            <person name="Karasawa W."/>
            <person name="Kurita K."/>
            <person name="Katagiri S."/>
            <person name="Kikuta A."/>
            <person name="Kobayashi H."/>
            <person name="Kobayashi N."/>
            <person name="Machita K."/>
            <person name="Maehara T."/>
            <person name="Masukawa M."/>
            <person name="Mizubayashi T."/>
            <person name="Mukai Y."/>
            <person name="Nagasaki H."/>
            <person name="Nagata Y."/>
            <person name="Naito S."/>
            <person name="Nakashima M."/>
            <person name="Nakama Y."/>
            <person name="Nakamichi Y."/>
            <person name="Nakamura M."/>
            <person name="Meguro A."/>
            <person name="Negishi M."/>
            <person name="Ohta I."/>
            <person name="Ohta T."/>
            <person name="Okamoto M."/>
            <person name="Ono N."/>
            <person name="Saji S."/>
            <person name="Sakaguchi M."/>
            <person name="Sakai K."/>
            <person name="Shibata M."/>
            <person name="Shimokawa T."/>
            <person name="Song J."/>
            <person name="Takazaki Y."/>
            <person name="Terasawa K."/>
            <person name="Tsugane M."/>
            <person name="Tsuji K."/>
            <person name="Ueda S."/>
            <person name="Waki K."/>
            <person name="Yamagata H."/>
            <person name="Yamamoto M."/>
            <person name="Yamamoto S."/>
            <person name="Yamane H."/>
            <person name="Yoshiki S."/>
            <person name="Yoshihara R."/>
            <person name="Yukawa K."/>
            <person name="Zhong H."/>
            <person name="Yano M."/>
            <person name="Yuan Q."/>
            <person name="Ouyang S."/>
            <person name="Liu J."/>
            <person name="Jones K.M."/>
            <person name="Gansberger K."/>
            <person name="Moffat K."/>
            <person name="Hill J."/>
            <person name="Bera J."/>
            <person name="Fadrosh D."/>
            <person name="Jin S."/>
            <person name="Johri S."/>
            <person name="Kim M."/>
            <person name="Overton L."/>
            <person name="Reardon M."/>
            <person name="Tsitrin T."/>
            <person name="Vuong H."/>
            <person name="Weaver B."/>
            <person name="Ciecko A."/>
            <person name="Tallon L."/>
            <person name="Jackson J."/>
            <person name="Pai G."/>
            <person name="Aken S.V."/>
            <person name="Utterback T."/>
            <person name="Reidmuller S."/>
            <person name="Feldblyum T."/>
            <person name="Hsiao J."/>
            <person name="Zismann V."/>
            <person name="Iobst S."/>
            <person name="de Vazeille A.R."/>
            <person name="Buell C.R."/>
            <person name="Ying K."/>
            <person name="Li Y."/>
            <person name="Lu T."/>
            <person name="Huang Y."/>
            <person name="Zhao Q."/>
            <person name="Feng Q."/>
            <person name="Zhang L."/>
            <person name="Zhu J."/>
            <person name="Weng Q."/>
            <person name="Mu J."/>
            <person name="Lu Y."/>
            <person name="Fan D."/>
            <person name="Liu Y."/>
            <person name="Guan J."/>
            <person name="Zhang Y."/>
            <person name="Yu S."/>
            <person name="Liu X."/>
            <person name="Zhang Y."/>
            <person name="Hong G."/>
            <person name="Han B."/>
            <person name="Choisne N."/>
            <person name="Demange N."/>
            <person name="Orjeda G."/>
            <person name="Samain S."/>
            <person name="Cattolico L."/>
            <person name="Pelletier E."/>
            <person name="Couloux A."/>
            <person name="Segurens B."/>
            <person name="Wincker P."/>
            <person name="D'Hont A."/>
            <person name="Scarpelli C."/>
            <person name="Weissenbach J."/>
            <person name="Salanoubat M."/>
            <person name="Quetier F."/>
            <person name="Yu Y."/>
            <person name="Kim H.R."/>
            <person name="Rambo T."/>
            <person name="Currie J."/>
            <person name="Collura K."/>
            <person name="Luo M."/>
            <person name="Yang T."/>
            <person name="Ammiraju J.S.S."/>
            <person name="Engler F."/>
            <person name="Soderlund C."/>
            <person name="Wing R.A."/>
            <person name="Palmer L.E."/>
            <person name="de la Bastide M."/>
            <person name="Spiegel L."/>
            <person name="Nascimento L."/>
            <person name="Zutavern T."/>
            <person name="O'Shaughnessy A."/>
            <person name="Dike S."/>
            <person name="Dedhia N."/>
            <person name="Preston R."/>
            <person name="Balija V."/>
            <person name="McCombie W.R."/>
            <person name="Chow T."/>
            <person name="Chen H."/>
            <person name="Chung M."/>
            <person name="Chen C."/>
            <person name="Shaw J."/>
            <person name="Wu H."/>
            <person name="Hsiao K."/>
            <person name="Chao Y."/>
            <person name="Chu M."/>
            <person name="Cheng C."/>
            <person name="Hour A."/>
            <person name="Lee P."/>
            <person name="Lin S."/>
            <person name="Lin Y."/>
            <person name="Liou J."/>
            <person name="Liu S."/>
            <person name="Hsing Y."/>
            <person name="Raghuvanshi S."/>
            <person name="Mohanty A."/>
            <person name="Bharti A.K."/>
            <person name="Gaur A."/>
            <person name="Gupta V."/>
            <person name="Kumar D."/>
            <person name="Ravi V."/>
            <person name="Vij S."/>
            <person name="Kapur A."/>
            <person name="Khurana P."/>
            <person name="Khurana P."/>
            <person name="Khurana J.P."/>
            <person name="Tyagi A.K."/>
            <person name="Gaikwad K."/>
            <person name="Singh A."/>
            <person name="Dalal V."/>
            <person name="Srivastava S."/>
            <person name="Dixit A."/>
            <person name="Pal A.K."/>
            <person name="Ghazi I.A."/>
            <person name="Yadav M."/>
            <person name="Pandit A."/>
            <person name="Bhargava A."/>
            <person name="Sureshbabu K."/>
            <person name="Batra K."/>
            <person name="Sharma T.R."/>
            <person name="Mohapatra T."/>
            <person name="Singh N.K."/>
            <person name="Messing J."/>
            <person name="Nelson A.B."/>
            <person name="Fuks G."/>
            <person name="Kavchok S."/>
            <person name="Keizer G."/>
            <person name="Linton E."/>
            <person name="Llaca V."/>
            <person name="Song R."/>
            <person name="Tanyolac B."/>
            <person name="Young S."/>
            <person name="Ho-Il K."/>
            <person name="Hahn J.H."/>
            <person name="Sangsakoo G."/>
            <person name="Vanavichit A."/>
            <person name="de Mattos Luiz.A.T."/>
            <person name="Zimmer P.D."/>
            <person name="Malone G."/>
            <person name="Dellagostin O."/>
            <person name="de Oliveira A.C."/>
            <person name="Bevan M."/>
            <person name="Bancroft I."/>
            <person name="Minx P."/>
            <person name="Cordum H."/>
            <person name="Wilson R."/>
            <person name="Cheng Z."/>
            <person name="Jin W."/>
            <person name="Jiang J."/>
            <person name="Leong S.A."/>
            <person name="Iwama H."/>
            <person name="Gojobori T."/>
            <person name="Itoh T."/>
            <person name="Niimura Y."/>
            <person name="Fujii Y."/>
            <person name="Habara T."/>
            <person name="Sakai H."/>
            <person name="Sato Y."/>
            <person name="Wilson G."/>
            <person name="Kumar K."/>
            <person name="McCouch S."/>
            <person name="Juretic N."/>
            <person name="Hoen D."/>
            <person name="Wright S."/>
            <person name="Bruskiewich R."/>
            <person name="Bureau T."/>
            <person name="Miyao A."/>
            <person name="Hirochika H."/>
            <person name="Nishikawa T."/>
            <person name="Kadowaki K."/>
            <person name="Sugiura M."/>
            <person name="Burr B."/>
            <person name="Sasaki T."/>
        </authorList>
    </citation>
    <scope>NUCLEOTIDE SEQUENCE [LARGE SCALE GENOMIC DNA]</scope>
    <source>
        <strain evidence="11">cv. Nipponbare</strain>
    </source>
</reference>
<evidence type="ECO:0000256" key="3">
    <source>
        <dbReference type="ARBA" id="ARBA00011245"/>
    </source>
</evidence>
<dbReference type="Proteomes" id="UP000059680">
    <property type="component" value="Chromosome 6"/>
</dbReference>
<feature type="region of interest" description="Disordered" evidence="8">
    <location>
        <begin position="523"/>
        <end position="544"/>
    </location>
</feature>
<dbReference type="Pfam" id="PF09265">
    <property type="entry name" value="Cytokin-bind"/>
    <property type="match status" value="1"/>
</dbReference>
<keyword evidence="7" id="KW-0560">Oxidoreductase</keyword>
<proteinExistence type="inferred from homology"/>
<comment type="cofactor">
    <cofactor evidence="1">
        <name>FAD</name>
        <dbReference type="ChEBI" id="CHEBI:57692"/>
    </cofactor>
</comment>
<keyword evidence="6" id="KW-0274">FAD</keyword>
<evidence type="ECO:0000256" key="1">
    <source>
        <dbReference type="ARBA" id="ARBA00001974"/>
    </source>
</evidence>
<accession>A0A0P0WYA1</accession>
<dbReference type="OMA" id="WVRIAYS"/>
<evidence type="ECO:0000259" key="9">
    <source>
        <dbReference type="PROSITE" id="PS51387"/>
    </source>
</evidence>